<dbReference type="PROSITE" id="PS50994">
    <property type="entry name" value="INTEGRASE"/>
    <property type="match status" value="1"/>
</dbReference>
<dbReference type="RefSeq" id="WP_011318972.1">
    <property type="nucleotide sequence ID" value="NZ_JACKZP010000151.1"/>
</dbReference>
<dbReference type="EMBL" id="JACKZP010000151">
    <property type="protein sequence ID" value="MBC1305025.1"/>
    <property type="molecule type" value="Genomic_DNA"/>
</dbReference>
<evidence type="ECO:0000313" key="3">
    <source>
        <dbReference type="Proteomes" id="UP000570851"/>
    </source>
</evidence>
<keyword evidence="3" id="KW-1185">Reference proteome</keyword>
<gene>
    <name evidence="2" type="ORF">GNE12_24230</name>
</gene>
<evidence type="ECO:0000259" key="1">
    <source>
        <dbReference type="PROSITE" id="PS50994"/>
    </source>
</evidence>
<dbReference type="InterPro" id="IPR036397">
    <property type="entry name" value="RNaseH_sf"/>
</dbReference>
<dbReference type="SUPFAM" id="SSF53098">
    <property type="entry name" value="Ribonuclease H-like"/>
    <property type="match status" value="1"/>
</dbReference>
<sequence>MVSQLQQRNDYSFADYSNSCWFIDFALLDINIADTNGSLIGRPYLTTAIDIYSQCCMGLFLSLKSPNHQAITQALRHAILPKSYDSEYNLRHEWITYGIPAGLQLNNSSLTNSYLLQDKLSQLGISIYSPKSGSRLNDSFTEKLFSEINRYLSSDALSNQISTDNNSFLTLGVLEKILVLYFVDNFNQQIHNDSSHQTRQERWESGLGSASKMIEENFIHTLLT</sequence>
<accession>A0ABR6SF26</accession>
<organism evidence="2 3">
    <name type="scientific">Trichormus variabilis N2B</name>
    <dbReference type="NCBI Taxonomy" id="2681315"/>
    <lineage>
        <taxon>Bacteria</taxon>
        <taxon>Bacillati</taxon>
        <taxon>Cyanobacteriota</taxon>
        <taxon>Cyanophyceae</taxon>
        <taxon>Nostocales</taxon>
        <taxon>Nostocaceae</taxon>
        <taxon>Trichormus</taxon>
    </lineage>
</organism>
<dbReference type="InterPro" id="IPR001584">
    <property type="entry name" value="Integrase_cat-core"/>
</dbReference>
<comment type="caution">
    <text evidence="2">The sequence shown here is derived from an EMBL/GenBank/DDBJ whole genome shotgun (WGS) entry which is preliminary data.</text>
</comment>
<dbReference type="GeneID" id="58724861"/>
<dbReference type="Gene3D" id="3.30.420.10">
    <property type="entry name" value="Ribonuclease H-like superfamily/Ribonuclease H"/>
    <property type="match status" value="1"/>
</dbReference>
<dbReference type="Proteomes" id="UP000570851">
    <property type="component" value="Unassembled WGS sequence"/>
</dbReference>
<name>A0ABR6SF26_ANAVA</name>
<evidence type="ECO:0000313" key="2">
    <source>
        <dbReference type="EMBL" id="MBC1305025.1"/>
    </source>
</evidence>
<dbReference type="InterPro" id="IPR012337">
    <property type="entry name" value="RNaseH-like_sf"/>
</dbReference>
<reference evidence="2 3" key="1">
    <citation type="submission" date="2019-11" db="EMBL/GenBank/DDBJ databases">
        <title>Comparison of genomes from free-living endosymbiotic cyanobacteria isolated from Azolla.</title>
        <authorList>
            <person name="Thiel T."/>
            <person name="Pratte B."/>
        </authorList>
    </citation>
    <scope>NUCLEOTIDE SEQUENCE [LARGE SCALE GENOMIC DNA]</scope>
    <source>
        <strain evidence="2 3">N2B</strain>
    </source>
</reference>
<feature type="domain" description="Integrase catalytic" evidence="1">
    <location>
        <begin position="13"/>
        <end position="207"/>
    </location>
</feature>
<proteinExistence type="predicted"/>
<protein>
    <recommendedName>
        <fullName evidence="1">Integrase catalytic domain-containing protein</fullName>
    </recommendedName>
</protein>